<reference evidence="2 3" key="1">
    <citation type="submission" date="2017-06" db="EMBL/GenBank/DDBJ databases">
        <title>Complete genome sequence of Paenibacillus donghaensis KCTC 13049T isolated from East Sea sediment, South Korea.</title>
        <authorList>
            <person name="Jung B.K."/>
            <person name="Hong S.-J."/>
            <person name="Shin J.-H."/>
        </authorList>
    </citation>
    <scope>NUCLEOTIDE SEQUENCE [LARGE SCALE GENOMIC DNA]</scope>
    <source>
        <strain evidence="2 3">KCTC 13049</strain>
    </source>
</reference>
<evidence type="ECO:0000313" key="3">
    <source>
        <dbReference type="Proteomes" id="UP000249890"/>
    </source>
</evidence>
<dbReference type="EMBL" id="CP021780">
    <property type="protein sequence ID" value="ASA24152.1"/>
    <property type="molecule type" value="Genomic_DNA"/>
</dbReference>
<dbReference type="Proteomes" id="UP000249890">
    <property type="component" value="Chromosome"/>
</dbReference>
<gene>
    <name evidence="2" type="ORF">B9T62_27315</name>
</gene>
<evidence type="ECO:0008006" key="4">
    <source>
        <dbReference type="Google" id="ProtNLM"/>
    </source>
</evidence>
<dbReference type="Pfam" id="PF17280">
    <property type="entry name" value="DUF5345"/>
    <property type="match status" value="1"/>
</dbReference>
<organism evidence="2 3">
    <name type="scientific">Paenibacillus donghaensis</name>
    <dbReference type="NCBI Taxonomy" id="414771"/>
    <lineage>
        <taxon>Bacteria</taxon>
        <taxon>Bacillati</taxon>
        <taxon>Bacillota</taxon>
        <taxon>Bacilli</taxon>
        <taxon>Bacillales</taxon>
        <taxon>Paenibacillaceae</taxon>
        <taxon>Paenibacillus</taxon>
    </lineage>
</organism>
<keyword evidence="1" id="KW-1133">Transmembrane helix</keyword>
<name>A0A2Z2KRQ3_9BACL</name>
<keyword evidence="3" id="KW-1185">Reference proteome</keyword>
<dbReference type="OrthoDB" id="2622091at2"/>
<sequence length="109" mass="12043">MGNNNDQDWIVQKLGGELDRLDDQFADIGMPSLQELEHLAVVTAVRRCKKARNELLLFWLISLLLLACMVGVLYSAPGIYLLIQILIPLLGLGGLAAGRIRRSKEGAEE</sequence>
<proteinExistence type="predicted"/>
<dbReference type="RefSeq" id="WP_087918138.1">
    <property type="nucleotide sequence ID" value="NZ_CP021780.1"/>
</dbReference>
<dbReference type="AlphaFoldDB" id="A0A2Z2KRQ3"/>
<accession>A0A2Z2KRQ3</accession>
<keyword evidence="1" id="KW-0472">Membrane</keyword>
<evidence type="ECO:0000313" key="2">
    <source>
        <dbReference type="EMBL" id="ASA24152.1"/>
    </source>
</evidence>
<protein>
    <recommendedName>
        <fullName evidence="4">YxlC family protein</fullName>
    </recommendedName>
</protein>
<keyword evidence="1" id="KW-0812">Transmembrane</keyword>
<feature type="transmembrane region" description="Helical" evidence="1">
    <location>
        <begin position="55"/>
        <end position="73"/>
    </location>
</feature>
<dbReference type="KEGG" id="pdh:B9T62_27315"/>
<feature type="transmembrane region" description="Helical" evidence="1">
    <location>
        <begin position="79"/>
        <end position="98"/>
    </location>
</feature>
<evidence type="ECO:0000256" key="1">
    <source>
        <dbReference type="SAM" id="Phobius"/>
    </source>
</evidence>
<dbReference type="InterPro" id="IPR035238">
    <property type="entry name" value="DUF5345"/>
</dbReference>